<accession>A0A8J8T7T2</accession>
<dbReference type="Proteomes" id="UP000785679">
    <property type="component" value="Unassembled WGS sequence"/>
</dbReference>
<dbReference type="InterPro" id="IPR023696">
    <property type="entry name" value="Ureohydrolase_dom_sf"/>
</dbReference>
<proteinExistence type="predicted"/>
<evidence type="ECO:0000313" key="2">
    <source>
        <dbReference type="Proteomes" id="UP000785679"/>
    </source>
</evidence>
<comment type="caution">
    <text evidence="1">The sequence shown here is derived from an EMBL/GenBank/DDBJ whole genome shotgun (WGS) entry which is preliminary data.</text>
</comment>
<dbReference type="OrthoDB" id="424012at2759"/>
<sequence length="172" mass="19547">MVTEFDYQWLTSELQKVANYCCQGRLVSVLEGGYNTNLGPISPLAQSVAYHVRALANTTTSNLNEVYLQGPSVIGKRVNHFAEEEEEEEEYDMDQIVQERTFVSKLWAQRHKRVRNSQKTHPAAAIEQNVEAQPEIQVEGAELLPPYDAVEEVAAADQEYEFEEEPDEEGKQ</sequence>
<evidence type="ECO:0008006" key="3">
    <source>
        <dbReference type="Google" id="ProtNLM"/>
    </source>
</evidence>
<dbReference type="SUPFAM" id="SSF52768">
    <property type="entry name" value="Arginase/deacetylase"/>
    <property type="match status" value="1"/>
</dbReference>
<protein>
    <recommendedName>
        <fullName evidence="3">Histone deacetylase domain-containing protein</fullName>
    </recommendedName>
</protein>
<name>A0A8J8T7T2_HALGN</name>
<evidence type="ECO:0000313" key="1">
    <source>
        <dbReference type="EMBL" id="TNV84621.1"/>
    </source>
</evidence>
<dbReference type="EMBL" id="RRYP01002580">
    <property type="protein sequence ID" value="TNV84621.1"/>
    <property type="molecule type" value="Genomic_DNA"/>
</dbReference>
<dbReference type="Gene3D" id="3.40.800.20">
    <property type="entry name" value="Histone deacetylase domain"/>
    <property type="match status" value="1"/>
</dbReference>
<keyword evidence="2" id="KW-1185">Reference proteome</keyword>
<organism evidence="1 2">
    <name type="scientific">Halteria grandinella</name>
    <dbReference type="NCBI Taxonomy" id="5974"/>
    <lineage>
        <taxon>Eukaryota</taxon>
        <taxon>Sar</taxon>
        <taxon>Alveolata</taxon>
        <taxon>Ciliophora</taxon>
        <taxon>Intramacronucleata</taxon>
        <taxon>Spirotrichea</taxon>
        <taxon>Stichotrichia</taxon>
        <taxon>Sporadotrichida</taxon>
        <taxon>Halteriidae</taxon>
        <taxon>Halteria</taxon>
    </lineage>
</organism>
<dbReference type="AlphaFoldDB" id="A0A8J8T7T2"/>
<reference evidence="1" key="1">
    <citation type="submission" date="2019-06" db="EMBL/GenBank/DDBJ databases">
        <authorList>
            <person name="Zheng W."/>
        </authorList>
    </citation>
    <scope>NUCLEOTIDE SEQUENCE</scope>
    <source>
        <strain evidence="1">QDHG01</strain>
    </source>
</reference>
<gene>
    <name evidence="1" type="ORF">FGO68_gene13956</name>
</gene>
<dbReference type="InterPro" id="IPR037138">
    <property type="entry name" value="His_deacetylse_dom_sf"/>
</dbReference>